<dbReference type="Proteomes" id="UP001283361">
    <property type="component" value="Unassembled WGS sequence"/>
</dbReference>
<sequence>MRIKDCRNPNSTVAPTVYVTRLGLRISKEQPHRRCVCGDEARILTSVSGDEARILTSVCDDEARRILTCVGVAMKLES</sequence>
<evidence type="ECO:0000313" key="2">
    <source>
        <dbReference type="Proteomes" id="UP001283361"/>
    </source>
</evidence>
<gene>
    <name evidence="1" type="ORF">RRG08_024279</name>
</gene>
<reference evidence="1" key="1">
    <citation type="journal article" date="2023" name="G3 (Bethesda)">
        <title>A reference genome for the long-term kleptoplast-retaining sea slug Elysia crispata morphotype clarki.</title>
        <authorList>
            <person name="Eastman K.E."/>
            <person name="Pendleton A.L."/>
            <person name="Shaikh M.A."/>
            <person name="Suttiyut T."/>
            <person name="Ogas R."/>
            <person name="Tomko P."/>
            <person name="Gavelis G."/>
            <person name="Widhalm J.R."/>
            <person name="Wisecaver J.H."/>
        </authorList>
    </citation>
    <scope>NUCLEOTIDE SEQUENCE</scope>
    <source>
        <strain evidence="1">ECLA1</strain>
    </source>
</reference>
<proteinExistence type="predicted"/>
<keyword evidence="2" id="KW-1185">Reference proteome</keyword>
<evidence type="ECO:0000313" key="1">
    <source>
        <dbReference type="EMBL" id="KAK3761412.1"/>
    </source>
</evidence>
<organism evidence="1 2">
    <name type="scientific">Elysia crispata</name>
    <name type="common">lettuce slug</name>
    <dbReference type="NCBI Taxonomy" id="231223"/>
    <lineage>
        <taxon>Eukaryota</taxon>
        <taxon>Metazoa</taxon>
        <taxon>Spiralia</taxon>
        <taxon>Lophotrochozoa</taxon>
        <taxon>Mollusca</taxon>
        <taxon>Gastropoda</taxon>
        <taxon>Heterobranchia</taxon>
        <taxon>Euthyneura</taxon>
        <taxon>Panpulmonata</taxon>
        <taxon>Sacoglossa</taxon>
        <taxon>Placobranchoidea</taxon>
        <taxon>Plakobranchidae</taxon>
        <taxon>Elysia</taxon>
    </lineage>
</organism>
<accession>A0AAE0Z3Y9</accession>
<name>A0AAE0Z3Y9_9GAST</name>
<dbReference type="EMBL" id="JAWDGP010004902">
    <property type="protein sequence ID" value="KAK3761412.1"/>
    <property type="molecule type" value="Genomic_DNA"/>
</dbReference>
<dbReference type="AlphaFoldDB" id="A0AAE0Z3Y9"/>
<comment type="caution">
    <text evidence="1">The sequence shown here is derived from an EMBL/GenBank/DDBJ whole genome shotgun (WGS) entry which is preliminary data.</text>
</comment>
<protein>
    <submittedName>
        <fullName evidence="1">Uncharacterized protein</fullName>
    </submittedName>
</protein>